<dbReference type="PIRSF" id="PIRSF000171">
    <property type="entry name" value="SDHA_APRA_LASPO"/>
    <property type="match status" value="1"/>
</dbReference>
<dbReference type="InterPro" id="IPR003953">
    <property type="entry name" value="FAD-dep_OxRdtase_2_FAD-bd"/>
</dbReference>
<evidence type="ECO:0000256" key="2">
    <source>
        <dbReference type="ARBA" id="ARBA00022630"/>
    </source>
</evidence>
<dbReference type="Gene3D" id="3.90.700.10">
    <property type="entry name" value="Succinate dehydrogenase/fumarate reductase flavoprotein, catalytic domain"/>
    <property type="match status" value="1"/>
</dbReference>
<dbReference type="InterPro" id="IPR030664">
    <property type="entry name" value="SdhA/FrdA/AprA"/>
</dbReference>
<accession>A0AAE3VI55</accession>
<dbReference type="InterPro" id="IPR036188">
    <property type="entry name" value="FAD/NAD-bd_sf"/>
</dbReference>
<dbReference type="AlphaFoldDB" id="A0AAE3VI55"/>
<comment type="cofactor">
    <cofactor evidence="1">
        <name>FAD</name>
        <dbReference type="ChEBI" id="CHEBI:57692"/>
    </cofactor>
</comment>
<evidence type="ECO:0000256" key="3">
    <source>
        <dbReference type="ARBA" id="ARBA00023002"/>
    </source>
</evidence>
<protein>
    <submittedName>
        <fullName evidence="6">Succinate dehydrogenase/fumarate reductase flavoprotein subunit</fullName>
    </submittedName>
</protein>
<sequence length="527" mass="56910">MSVLMVSKGAAASPAVIGFNAPVGAGDSGDLFYRDTSAGGGGLNDRELAKLLTGQAVGVLREFEALGFSFDREGAAYDVLQPLGSSCPRLVHQSNHTGSATMAMMREELLRRQVKECSGVTALDLLRDRHRVCGLLAADPLRDEIWVISAGAVVLANGGGSGIYADSTYPDGIAGDGYGMAYRAGASLLDMEFVQFEPCRCIWPRKLGISTTLLARGGELRNRLGERFICKRYPGGEGTVAKDMLARLIALEIKAGHVSEHGGVYLDLRMLPEKVLKRDHSMYYERFLRAGIDLTTERIEVAPAAHTFMGGVKIDAGCGCGVPGLFAAGEVTGGIHGANRLGGNAGTEIYVFGKIAGDSAAEYVHRHGQVSISDQERRMIDERVGHLHGRDASVVIQNAKTLIKNTMGTYAGAVRCADGLARAGRIIQELATEFKNYQAASVQELTQFTELKNMMLTAELVVAAAHRRQESRGVHFREDFPERDDRHWCKSIAITPGAASYELTTVARNGEICAEGRRAEKSRREKF</sequence>
<keyword evidence="2" id="KW-0285">Flavoprotein</keyword>
<dbReference type="SUPFAM" id="SSF51905">
    <property type="entry name" value="FAD/NAD(P)-binding domain"/>
    <property type="match status" value="1"/>
</dbReference>
<dbReference type="SUPFAM" id="SSF56425">
    <property type="entry name" value="Succinate dehydrogenase/fumarate reductase flavoprotein, catalytic domain"/>
    <property type="match status" value="1"/>
</dbReference>
<evidence type="ECO:0000256" key="1">
    <source>
        <dbReference type="ARBA" id="ARBA00001974"/>
    </source>
</evidence>
<evidence type="ECO:0000259" key="4">
    <source>
        <dbReference type="Pfam" id="PF00890"/>
    </source>
</evidence>
<feature type="domain" description="FAD-dependent oxidoreductase 2 FAD-binding" evidence="4">
    <location>
        <begin position="21"/>
        <end position="344"/>
    </location>
</feature>
<organism evidence="6 7">
    <name type="scientific">Oligosphaera ethanolica</name>
    <dbReference type="NCBI Taxonomy" id="760260"/>
    <lineage>
        <taxon>Bacteria</taxon>
        <taxon>Pseudomonadati</taxon>
        <taxon>Lentisphaerota</taxon>
        <taxon>Oligosphaeria</taxon>
        <taxon>Oligosphaerales</taxon>
        <taxon>Oligosphaeraceae</taxon>
        <taxon>Oligosphaera</taxon>
    </lineage>
</organism>
<evidence type="ECO:0000313" key="6">
    <source>
        <dbReference type="EMBL" id="MDQ0290836.1"/>
    </source>
</evidence>
<dbReference type="Pfam" id="PF02910">
    <property type="entry name" value="Succ_DH_flav_C"/>
    <property type="match status" value="1"/>
</dbReference>
<dbReference type="PANTHER" id="PTHR11632">
    <property type="entry name" value="SUCCINATE DEHYDROGENASE 2 FLAVOPROTEIN SUBUNIT"/>
    <property type="match status" value="1"/>
</dbReference>
<dbReference type="InterPro" id="IPR015939">
    <property type="entry name" value="Fum_Rdtase/Succ_DH_flav-like_C"/>
</dbReference>
<evidence type="ECO:0000259" key="5">
    <source>
        <dbReference type="Pfam" id="PF02910"/>
    </source>
</evidence>
<evidence type="ECO:0000313" key="7">
    <source>
        <dbReference type="Proteomes" id="UP001238163"/>
    </source>
</evidence>
<dbReference type="Proteomes" id="UP001238163">
    <property type="component" value="Unassembled WGS sequence"/>
</dbReference>
<dbReference type="SUPFAM" id="SSF46977">
    <property type="entry name" value="Succinate dehydrogenase/fumarate reductase flavoprotein C-terminal domain"/>
    <property type="match status" value="1"/>
</dbReference>
<name>A0AAE3VI55_9BACT</name>
<dbReference type="InterPro" id="IPR027477">
    <property type="entry name" value="Succ_DH/fumarate_Rdtase_cat_sf"/>
</dbReference>
<proteinExistence type="predicted"/>
<dbReference type="PANTHER" id="PTHR11632:SF51">
    <property type="entry name" value="SUCCINATE DEHYDROGENASE [UBIQUINONE] FLAVOPROTEIN SUBUNIT, MITOCHONDRIAL"/>
    <property type="match status" value="1"/>
</dbReference>
<dbReference type="InterPro" id="IPR037099">
    <property type="entry name" value="Fum_R/Succ_DH_flav-like_C_sf"/>
</dbReference>
<reference evidence="6" key="1">
    <citation type="submission" date="2023-07" db="EMBL/GenBank/DDBJ databases">
        <title>Genomic Encyclopedia of Type Strains, Phase IV (KMG-IV): sequencing the most valuable type-strain genomes for metagenomic binning, comparative biology and taxonomic classification.</title>
        <authorList>
            <person name="Goeker M."/>
        </authorList>
    </citation>
    <scope>NUCLEOTIDE SEQUENCE</scope>
    <source>
        <strain evidence="6">DSM 24202</strain>
    </source>
</reference>
<dbReference type="GO" id="GO:0016491">
    <property type="term" value="F:oxidoreductase activity"/>
    <property type="evidence" value="ECO:0007669"/>
    <property type="project" value="UniProtKB-KW"/>
</dbReference>
<dbReference type="EMBL" id="JAUSVL010000001">
    <property type="protein sequence ID" value="MDQ0290836.1"/>
    <property type="molecule type" value="Genomic_DNA"/>
</dbReference>
<dbReference type="Gene3D" id="1.20.58.100">
    <property type="entry name" value="Fumarate reductase/succinate dehydrogenase flavoprotein-like, C-terminal domain"/>
    <property type="match status" value="1"/>
</dbReference>
<dbReference type="Gene3D" id="3.50.50.60">
    <property type="entry name" value="FAD/NAD(P)-binding domain"/>
    <property type="match status" value="1"/>
</dbReference>
<keyword evidence="7" id="KW-1185">Reference proteome</keyword>
<gene>
    <name evidence="6" type="ORF">J3R75_002943</name>
</gene>
<dbReference type="Pfam" id="PF00890">
    <property type="entry name" value="FAD_binding_2"/>
    <property type="match status" value="1"/>
</dbReference>
<comment type="caution">
    <text evidence="6">The sequence shown here is derived from an EMBL/GenBank/DDBJ whole genome shotgun (WGS) entry which is preliminary data.</text>
</comment>
<feature type="domain" description="Fumarate reductase/succinate dehydrogenase flavoprotein-like C-terminal" evidence="5">
    <location>
        <begin position="403"/>
        <end position="496"/>
    </location>
</feature>
<keyword evidence="3" id="KW-0560">Oxidoreductase</keyword>